<dbReference type="PANTHER" id="PTHR30537:SF71">
    <property type="entry name" value="TRANSCRIPTIONAL REGULATORY PROTEIN"/>
    <property type="match status" value="1"/>
</dbReference>
<dbReference type="RefSeq" id="WP_310360043.1">
    <property type="nucleotide sequence ID" value="NZ_JAVDVC010000004.1"/>
</dbReference>
<dbReference type="GO" id="GO:0006351">
    <property type="term" value="P:DNA-templated transcription"/>
    <property type="evidence" value="ECO:0007669"/>
    <property type="project" value="TreeGrafter"/>
</dbReference>
<gene>
    <name evidence="6" type="ORF">J2W43_002204</name>
</gene>
<dbReference type="Gene3D" id="3.40.190.290">
    <property type="match status" value="1"/>
</dbReference>
<evidence type="ECO:0000259" key="5">
    <source>
        <dbReference type="PROSITE" id="PS50931"/>
    </source>
</evidence>
<dbReference type="Pfam" id="PF03466">
    <property type="entry name" value="LysR_substrate"/>
    <property type="match status" value="1"/>
</dbReference>
<accession>A0AAW8M865</accession>
<dbReference type="InterPro" id="IPR058163">
    <property type="entry name" value="LysR-type_TF_proteobact-type"/>
</dbReference>
<comment type="similarity">
    <text evidence="1">Belongs to the LysR transcriptional regulatory family.</text>
</comment>
<feature type="domain" description="HTH lysR-type" evidence="5">
    <location>
        <begin position="1"/>
        <end position="59"/>
    </location>
</feature>
<dbReference type="Proteomes" id="UP001252613">
    <property type="component" value="Unassembled WGS sequence"/>
</dbReference>
<dbReference type="GO" id="GO:0003700">
    <property type="term" value="F:DNA-binding transcription factor activity"/>
    <property type="evidence" value="ECO:0007669"/>
    <property type="project" value="InterPro"/>
</dbReference>
<dbReference type="GO" id="GO:0043565">
    <property type="term" value="F:sequence-specific DNA binding"/>
    <property type="evidence" value="ECO:0007669"/>
    <property type="project" value="TreeGrafter"/>
</dbReference>
<evidence type="ECO:0000313" key="7">
    <source>
        <dbReference type="Proteomes" id="UP001252613"/>
    </source>
</evidence>
<evidence type="ECO:0000256" key="1">
    <source>
        <dbReference type="ARBA" id="ARBA00009437"/>
    </source>
</evidence>
<dbReference type="SUPFAM" id="SSF46785">
    <property type="entry name" value="Winged helix' DNA-binding domain"/>
    <property type="match status" value="1"/>
</dbReference>
<reference evidence="6" key="1">
    <citation type="submission" date="2023-07" db="EMBL/GenBank/DDBJ databases">
        <title>Sorghum-associated microbial communities from plants grown in Nebraska, USA.</title>
        <authorList>
            <person name="Schachtman D."/>
        </authorList>
    </citation>
    <scope>NUCLEOTIDE SEQUENCE</scope>
    <source>
        <strain evidence="6">3432</strain>
    </source>
</reference>
<dbReference type="InterPro" id="IPR036390">
    <property type="entry name" value="WH_DNA-bd_sf"/>
</dbReference>
<keyword evidence="3 6" id="KW-0238">DNA-binding</keyword>
<dbReference type="PROSITE" id="PS50931">
    <property type="entry name" value="HTH_LYSR"/>
    <property type="match status" value="1"/>
</dbReference>
<dbReference type="InterPro" id="IPR000847">
    <property type="entry name" value="LysR_HTH_N"/>
</dbReference>
<evidence type="ECO:0000256" key="3">
    <source>
        <dbReference type="ARBA" id="ARBA00023125"/>
    </source>
</evidence>
<dbReference type="SUPFAM" id="SSF53850">
    <property type="entry name" value="Periplasmic binding protein-like II"/>
    <property type="match status" value="1"/>
</dbReference>
<protein>
    <submittedName>
        <fullName evidence="6">DNA-binding transcriptional LysR family regulator</fullName>
    </submittedName>
</protein>
<keyword evidence="4" id="KW-0804">Transcription</keyword>
<evidence type="ECO:0000313" key="6">
    <source>
        <dbReference type="EMBL" id="MDR6958222.1"/>
    </source>
</evidence>
<dbReference type="AlphaFoldDB" id="A0AAW8M865"/>
<dbReference type="InterPro" id="IPR036388">
    <property type="entry name" value="WH-like_DNA-bd_sf"/>
</dbReference>
<evidence type="ECO:0000256" key="2">
    <source>
        <dbReference type="ARBA" id="ARBA00023015"/>
    </source>
</evidence>
<dbReference type="EMBL" id="JAVDVC010000004">
    <property type="protein sequence ID" value="MDR6958222.1"/>
    <property type="molecule type" value="Genomic_DNA"/>
</dbReference>
<organism evidence="6 7">
    <name type="scientific">Pseudomonas brassicacearum</name>
    <dbReference type="NCBI Taxonomy" id="930166"/>
    <lineage>
        <taxon>Bacteria</taxon>
        <taxon>Pseudomonadati</taxon>
        <taxon>Pseudomonadota</taxon>
        <taxon>Gammaproteobacteria</taxon>
        <taxon>Pseudomonadales</taxon>
        <taxon>Pseudomonadaceae</taxon>
        <taxon>Pseudomonas</taxon>
    </lineage>
</organism>
<dbReference type="InterPro" id="IPR005119">
    <property type="entry name" value="LysR_subst-bd"/>
</dbReference>
<sequence>MDIISDLEIFTLVAETCSFSAAGRSLKLAPSSVSRVVDRLEARLNVRLLLRTTRALTLTAEGAAYLSSARRILADLKETEQLITDQSSPRGRLRISASILYGKTFLLPLLRNFIHRYPEILIDINLTDTVVDISAGQADVALRLGPLADAPLVARRLGKTRKVIVASPDYLAARGTPEVPEDLYDHDCIDFNFKRAAPGWPFIKDGNEYALKIKGSIETNNGDTQGQLAVEGLGIARVCAETVQQAIEAGQLVPLLEAFNPGDGEEIHVVFMGGSHLPARVRCFVDYLVESLGEGLPRA</sequence>
<keyword evidence="2" id="KW-0805">Transcription regulation</keyword>
<dbReference type="Pfam" id="PF00126">
    <property type="entry name" value="HTH_1"/>
    <property type="match status" value="1"/>
</dbReference>
<evidence type="ECO:0000256" key="4">
    <source>
        <dbReference type="ARBA" id="ARBA00023163"/>
    </source>
</evidence>
<dbReference type="Gene3D" id="1.10.10.10">
    <property type="entry name" value="Winged helix-like DNA-binding domain superfamily/Winged helix DNA-binding domain"/>
    <property type="match status" value="1"/>
</dbReference>
<comment type="caution">
    <text evidence="6">The sequence shown here is derived from an EMBL/GenBank/DDBJ whole genome shotgun (WGS) entry which is preliminary data.</text>
</comment>
<dbReference type="PANTHER" id="PTHR30537">
    <property type="entry name" value="HTH-TYPE TRANSCRIPTIONAL REGULATOR"/>
    <property type="match status" value="1"/>
</dbReference>
<name>A0AAW8M865_9PSED</name>
<proteinExistence type="inferred from homology"/>
<dbReference type="FunFam" id="1.10.10.10:FF:000001">
    <property type="entry name" value="LysR family transcriptional regulator"/>
    <property type="match status" value="1"/>
</dbReference>